<proteinExistence type="predicted"/>
<name>A0AAD9JFA5_9ANNE</name>
<reference evidence="2" key="1">
    <citation type="journal article" date="2023" name="Mol. Biol. Evol.">
        <title>Third-Generation Sequencing Reveals the Adaptive Role of the Epigenome in Three Deep-Sea Polychaetes.</title>
        <authorList>
            <person name="Perez M."/>
            <person name="Aroh O."/>
            <person name="Sun Y."/>
            <person name="Lan Y."/>
            <person name="Juniper S.K."/>
            <person name="Young C.R."/>
            <person name="Angers B."/>
            <person name="Qian P.Y."/>
        </authorList>
    </citation>
    <scope>NUCLEOTIDE SEQUENCE</scope>
    <source>
        <strain evidence="2">P08H-3</strain>
    </source>
</reference>
<dbReference type="Proteomes" id="UP001208570">
    <property type="component" value="Unassembled WGS sequence"/>
</dbReference>
<gene>
    <name evidence="2" type="ORF">LSH36_340g06053</name>
</gene>
<evidence type="ECO:0000313" key="3">
    <source>
        <dbReference type="Proteomes" id="UP001208570"/>
    </source>
</evidence>
<accession>A0AAD9JFA5</accession>
<keyword evidence="3" id="KW-1185">Reference proteome</keyword>
<evidence type="ECO:0000256" key="1">
    <source>
        <dbReference type="SAM" id="MobiDB-lite"/>
    </source>
</evidence>
<protein>
    <submittedName>
        <fullName evidence="2">Uncharacterized protein</fullName>
    </submittedName>
</protein>
<sequence length="125" mass="14555">MVENSLDCRSAEVKVLTKPELARGYMHHERTEDRKTKSTLQDADLKILDKLSNSQYRTKCGLRFLSLHRVRRRPRPALKCSKEHSSLLDTQYTGPAMRQSSRHSDVRDHVTNSLKLVRRLRRSGI</sequence>
<evidence type="ECO:0000313" key="2">
    <source>
        <dbReference type="EMBL" id="KAK2152088.1"/>
    </source>
</evidence>
<dbReference type="AlphaFoldDB" id="A0AAD9JFA5"/>
<dbReference type="EMBL" id="JAODUP010000340">
    <property type="protein sequence ID" value="KAK2152088.1"/>
    <property type="molecule type" value="Genomic_DNA"/>
</dbReference>
<organism evidence="2 3">
    <name type="scientific">Paralvinella palmiformis</name>
    <dbReference type="NCBI Taxonomy" id="53620"/>
    <lineage>
        <taxon>Eukaryota</taxon>
        <taxon>Metazoa</taxon>
        <taxon>Spiralia</taxon>
        <taxon>Lophotrochozoa</taxon>
        <taxon>Annelida</taxon>
        <taxon>Polychaeta</taxon>
        <taxon>Sedentaria</taxon>
        <taxon>Canalipalpata</taxon>
        <taxon>Terebellida</taxon>
        <taxon>Terebelliformia</taxon>
        <taxon>Alvinellidae</taxon>
        <taxon>Paralvinella</taxon>
    </lineage>
</organism>
<feature type="region of interest" description="Disordered" evidence="1">
    <location>
        <begin position="89"/>
        <end position="109"/>
    </location>
</feature>
<comment type="caution">
    <text evidence="2">The sequence shown here is derived from an EMBL/GenBank/DDBJ whole genome shotgun (WGS) entry which is preliminary data.</text>
</comment>